<dbReference type="Pfam" id="PF14144">
    <property type="entry name" value="DOG1"/>
    <property type="match status" value="1"/>
</dbReference>
<dbReference type="Proteomes" id="UP000652761">
    <property type="component" value="Unassembled WGS sequence"/>
</dbReference>
<dbReference type="PROSITE" id="PS51806">
    <property type="entry name" value="DOG1"/>
    <property type="match status" value="1"/>
</dbReference>
<dbReference type="EMBL" id="NMUH01002114">
    <property type="protein sequence ID" value="MQL97885.1"/>
    <property type="molecule type" value="Genomic_DNA"/>
</dbReference>
<reference evidence="2" key="1">
    <citation type="submission" date="2017-07" db="EMBL/GenBank/DDBJ databases">
        <title>Taro Niue Genome Assembly and Annotation.</title>
        <authorList>
            <person name="Atibalentja N."/>
            <person name="Keating K."/>
            <person name="Fields C.J."/>
        </authorList>
    </citation>
    <scope>NUCLEOTIDE SEQUENCE</scope>
    <source>
        <strain evidence="2">Niue_2</strain>
        <tissue evidence="2">Leaf</tissue>
    </source>
</reference>
<protein>
    <recommendedName>
        <fullName evidence="1">DOG1 domain-containing protein</fullName>
    </recommendedName>
</protein>
<dbReference type="InterPro" id="IPR025422">
    <property type="entry name" value="TGA_domain"/>
</dbReference>
<name>A0A843VPJ3_COLES</name>
<dbReference type="GO" id="GO:0043565">
    <property type="term" value="F:sequence-specific DNA binding"/>
    <property type="evidence" value="ECO:0007669"/>
    <property type="project" value="InterPro"/>
</dbReference>
<sequence length="252" mass="27891">MGGAHDQERYQRCFHEWVEQQEADLSELLQALAGDREADAAALHSLMTKSLQHFEDYGERRSRMSREDALAFFSPTWCTALENSFLWIAGCRPSLGIRLLYALCGNEVEDHLEELLQGRAKEDGLGSLSAQQLQRVEELHRSTVGSEEKLDQRMASLQDGVADNPLVRMSRTRRAAPDAAVSEAVGRLGDLLADILGEADRLRVATLRDLVGILGPRQSVEFLAATKQLHLSIHDWGLKTDRARCGGPGDSG</sequence>
<evidence type="ECO:0000259" key="1">
    <source>
        <dbReference type="PROSITE" id="PS51806"/>
    </source>
</evidence>
<dbReference type="GO" id="GO:0006351">
    <property type="term" value="P:DNA-templated transcription"/>
    <property type="evidence" value="ECO:0007669"/>
    <property type="project" value="InterPro"/>
</dbReference>
<comment type="caution">
    <text evidence="2">The sequence shown here is derived from an EMBL/GenBank/DDBJ whole genome shotgun (WGS) entry which is preliminary data.</text>
</comment>
<proteinExistence type="predicted"/>
<dbReference type="OrthoDB" id="1897224at2759"/>
<dbReference type="InterPro" id="IPR051886">
    <property type="entry name" value="Seed_Dev/Stress_Resp_Reg"/>
</dbReference>
<evidence type="ECO:0000313" key="2">
    <source>
        <dbReference type="EMBL" id="MQL97885.1"/>
    </source>
</evidence>
<dbReference type="PANTHER" id="PTHR46354:SF7">
    <property type="entry name" value="PROTEIN DOG1-LIKE 1"/>
    <property type="match status" value="1"/>
</dbReference>
<feature type="domain" description="DOG1" evidence="1">
    <location>
        <begin position="7"/>
        <end position="243"/>
    </location>
</feature>
<evidence type="ECO:0000313" key="3">
    <source>
        <dbReference type="Proteomes" id="UP000652761"/>
    </source>
</evidence>
<dbReference type="AlphaFoldDB" id="A0A843VPJ3"/>
<accession>A0A843VPJ3</accession>
<gene>
    <name evidence="2" type="ORF">Taro_030588</name>
</gene>
<organism evidence="2 3">
    <name type="scientific">Colocasia esculenta</name>
    <name type="common">Wild taro</name>
    <name type="synonym">Arum esculentum</name>
    <dbReference type="NCBI Taxonomy" id="4460"/>
    <lineage>
        <taxon>Eukaryota</taxon>
        <taxon>Viridiplantae</taxon>
        <taxon>Streptophyta</taxon>
        <taxon>Embryophyta</taxon>
        <taxon>Tracheophyta</taxon>
        <taxon>Spermatophyta</taxon>
        <taxon>Magnoliopsida</taxon>
        <taxon>Liliopsida</taxon>
        <taxon>Araceae</taxon>
        <taxon>Aroideae</taxon>
        <taxon>Colocasieae</taxon>
        <taxon>Colocasia</taxon>
    </lineage>
</organism>
<dbReference type="SMR" id="A0A843VPJ3"/>
<dbReference type="PANTHER" id="PTHR46354">
    <property type="entry name" value="DOG1 DOMAIN-CONTAINING PROTEIN"/>
    <property type="match status" value="1"/>
</dbReference>
<keyword evidence="3" id="KW-1185">Reference proteome</keyword>